<dbReference type="OrthoDB" id="9805177at2"/>
<protein>
    <submittedName>
        <fullName evidence="6">Aldolase</fullName>
    </submittedName>
</protein>
<gene>
    <name evidence="6" type="ORF">CGZ91_13410</name>
</gene>
<dbReference type="SUPFAM" id="SSF51569">
    <property type="entry name" value="Aldolase"/>
    <property type="match status" value="1"/>
</dbReference>
<comment type="similarity">
    <text evidence="2">Belongs to the KHG/KDPG aldolase family.</text>
</comment>
<comment type="pathway">
    <text evidence="1">Carbohydrate acid metabolism.</text>
</comment>
<evidence type="ECO:0000256" key="2">
    <source>
        <dbReference type="ARBA" id="ARBA00006906"/>
    </source>
</evidence>
<evidence type="ECO:0000313" key="6">
    <source>
        <dbReference type="EMBL" id="OYN88602.1"/>
    </source>
</evidence>
<evidence type="ECO:0000256" key="4">
    <source>
        <dbReference type="ARBA" id="ARBA00023239"/>
    </source>
</evidence>
<dbReference type="PANTHER" id="PTHR30246">
    <property type="entry name" value="2-KETO-3-DEOXY-6-PHOSPHOGLUCONATE ALDOLASE"/>
    <property type="match status" value="1"/>
</dbReference>
<keyword evidence="4" id="KW-0456">Lyase</keyword>
<comment type="caution">
    <text evidence="6">The sequence shown here is derived from an EMBL/GenBank/DDBJ whole genome shotgun (WGS) entry which is preliminary data.</text>
</comment>
<dbReference type="InterPro" id="IPR013785">
    <property type="entry name" value="Aldolase_TIM"/>
</dbReference>
<evidence type="ECO:0000313" key="7">
    <source>
        <dbReference type="Proteomes" id="UP000216300"/>
    </source>
</evidence>
<dbReference type="Gene3D" id="3.20.20.70">
    <property type="entry name" value="Aldolase class I"/>
    <property type="match status" value="1"/>
</dbReference>
<name>A0A255EGP9_9ACTN</name>
<dbReference type="CDD" id="cd00452">
    <property type="entry name" value="KDPG_aldolase"/>
    <property type="match status" value="1"/>
</dbReference>
<dbReference type="Proteomes" id="UP000216300">
    <property type="component" value="Unassembled WGS sequence"/>
</dbReference>
<proteinExistence type="inferred from homology"/>
<dbReference type="AlphaFoldDB" id="A0A255EGP9"/>
<dbReference type="Pfam" id="PF01081">
    <property type="entry name" value="Aldolase"/>
    <property type="match status" value="1"/>
</dbReference>
<sequence length="215" mass="21254">MVTMSSELDFLADLTDTGLVAIIRCPDAGHALAIGRTLLEAGVRMLEVTLTTPDAVETIATLAGEVADGGSGAWVGAGTVISEDDVHTAVAAGARFVVTPGLCPAVAAASRAEVPSLAGAWTASEVITAHDQGATAVKIFPASSGGPGHLKALRDPLPHIPLVAVGGVGLAEIEAYRKVGAIGFGVGGPLIGDAASGGSLTELADRARAFVEAAG</sequence>
<dbReference type="GO" id="GO:0016829">
    <property type="term" value="F:lyase activity"/>
    <property type="evidence" value="ECO:0007669"/>
    <property type="project" value="UniProtKB-KW"/>
</dbReference>
<dbReference type="PANTHER" id="PTHR30246:SF1">
    <property type="entry name" value="2-DEHYDRO-3-DEOXY-6-PHOSPHOGALACTONATE ALDOLASE-RELATED"/>
    <property type="match status" value="1"/>
</dbReference>
<organism evidence="6 7">
    <name type="scientific">Parenemella sanctibonifatiensis</name>
    <dbReference type="NCBI Taxonomy" id="2016505"/>
    <lineage>
        <taxon>Bacteria</taxon>
        <taxon>Bacillati</taxon>
        <taxon>Actinomycetota</taxon>
        <taxon>Actinomycetes</taxon>
        <taxon>Propionibacteriales</taxon>
        <taxon>Propionibacteriaceae</taxon>
        <taxon>Parenemella</taxon>
    </lineage>
</organism>
<dbReference type="EMBL" id="NMVJ01000011">
    <property type="protein sequence ID" value="OYN88602.1"/>
    <property type="molecule type" value="Genomic_DNA"/>
</dbReference>
<keyword evidence="5" id="KW-0119">Carbohydrate metabolism</keyword>
<keyword evidence="7" id="KW-1185">Reference proteome</keyword>
<comment type="subunit">
    <text evidence="3">Homotrimer.</text>
</comment>
<dbReference type="InterPro" id="IPR000887">
    <property type="entry name" value="Aldlse_KDPG_KHG"/>
</dbReference>
<evidence type="ECO:0000256" key="3">
    <source>
        <dbReference type="ARBA" id="ARBA00011233"/>
    </source>
</evidence>
<evidence type="ECO:0000256" key="5">
    <source>
        <dbReference type="ARBA" id="ARBA00023277"/>
    </source>
</evidence>
<evidence type="ECO:0000256" key="1">
    <source>
        <dbReference type="ARBA" id="ARBA00004761"/>
    </source>
</evidence>
<reference evidence="6 7" key="1">
    <citation type="submission" date="2017-07" db="EMBL/GenBank/DDBJ databases">
        <title>Draft whole genome sequences of clinical Proprionibacteriaceae strains.</title>
        <authorList>
            <person name="Bernier A.-M."/>
            <person name="Bernard K."/>
            <person name="Domingo M.-C."/>
        </authorList>
    </citation>
    <scope>NUCLEOTIDE SEQUENCE [LARGE SCALE GENOMIC DNA]</scope>
    <source>
        <strain evidence="6 7">NML 150081</strain>
    </source>
</reference>
<accession>A0A255EGP9</accession>